<protein>
    <recommendedName>
        <fullName evidence="3">Glycoside hydrolase family 15</fullName>
    </recommendedName>
</protein>
<dbReference type="GO" id="GO:0004553">
    <property type="term" value="F:hydrolase activity, hydrolyzing O-glycosyl compounds"/>
    <property type="evidence" value="ECO:0007669"/>
    <property type="project" value="TreeGrafter"/>
</dbReference>
<evidence type="ECO:0000313" key="2">
    <source>
        <dbReference type="Proteomes" id="UP000469185"/>
    </source>
</evidence>
<organism evidence="1 2">
    <name type="scientific">Phytoactinopolyspora alkaliphila</name>
    <dbReference type="NCBI Taxonomy" id="1783498"/>
    <lineage>
        <taxon>Bacteria</taxon>
        <taxon>Bacillati</taxon>
        <taxon>Actinomycetota</taxon>
        <taxon>Actinomycetes</taxon>
        <taxon>Jiangellales</taxon>
        <taxon>Jiangellaceae</taxon>
        <taxon>Phytoactinopolyspora</taxon>
    </lineage>
</organism>
<dbReference type="PANTHER" id="PTHR31616:SF0">
    <property type="entry name" value="GLUCAN 1,4-ALPHA-GLUCOSIDASE"/>
    <property type="match status" value="1"/>
</dbReference>
<dbReference type="GO" id="GO:0005975">
    <property type="term" value="P:carbohydrate metabolic process"/>
    <property type="evidence" value="ECO:0007669"/>
    <property type="project" value="InterPro"/>
</dbReference>
<dbReference type="PANTHER" id="PTHR31616">
    <property type="entry name" value="TREHALASE"/>
    <property type="match status" value="1"/>
</dbReference>
<dbReference type="EMBL" id="JAAGOB010000001">
    <property type="protein sequence ID" value="NED94210.1"/>
    <property type="molecule type" value="Genomic_DNA"/>
</dbReference>
<dbReference type="Proteomes" id="UP000469185">
    <property type="component" value="Unassembled WGS sequence"/>
</dbReference>
<dbReference type="InterPro" id="IPR012341">
    <property type="entry name" value="6hp_glycosidase-like_sf"/>
</dbReference>
<evidence type="ECO:0008006" key="3">
    <source>
        <dbReference type="Google" id="ProtNLM"/>
    </source>
</evidence>
<name>A0A6N9YH12_9ACTN</name>
<sequence>MTLPQELGTRGTAWTPETRLYSEGVVVGTGGGPLVVPPGSDIRRVPGTGFLDVTSGSLPSAAMATPEQVESNRERLSMAEIPGAGSPYAGMAREALIDIDVLTFPNGAAVAAGSPYWRYVWPRDAGFMAVALAVAGRHAEAAHVLRYVASMQEDDGGWEARYLPDGSGDVPDNRGRQLDGIGWSLWAAWACDRTGGAADAFLPMVRAGITAALDSLDPRTRLPWASQDFWEMDVDEATLGTAAPLLLALRCGRDLLRNDEPELAGRAARAAGELAGAIRDRFGAHGYSRRLSGHGGRDASVAFLLPPFGPEEPAVLDAWRAAMSATAVPNGGVRPGEEWSDHSTAWTPQVSLYALTAAATGDRVLAHRLLSWLDLRRTALGSLPEKVTADGRPAAVAPLGLTGATVLLALAALDGRALPVPRDDTSAATIRMQTQHR</sequence>
<dbReference type="InterPro" id="IPR008928">
    <property type="entry name" value="6-hairpin_glycosidase_sf"/>
</dbReference>
<comment type="caution">
    <text evidence="1">The sequence shown here is derived from an EMBL/GenBank/DDBJ whole genome shotgun (WGS) entry which is preliminary data.</text>
</comment>
<reference evidence="1 2" key="1">
    <citation type="submission" date="2020-02" db="EMBL/GenBank/DDBJ databases">
        <authorList>
            <person name="Li X.-J."/>
            <person name="Feng X.-M."/>
        </authorList>
    </citation>
    <scope>NUCLEOTIDE SEQUENCE [LARGE SCALE GENOMIC DNA]</scope>
    <source>
        <strain evidence="1 2">CGMCC 4.7225</strain>
    </source>
</reference>
<dbReference type="Gene3D" id="1.50.10.10">
    <property type="match status" value="1"/>
</dbReference>
<dbReference type="AlphaFoldDB" id="A0A6N9YH12"/>
<gene>
    <name evidence="1" type="ORF">G1H11_02690</name>
</gene>
<evidence type="ECO:0000313" key="1">
    <source>
        <dbReference type="EMBL" id="NED94210.1"/>
    </source>
</evidence>
<dbReference type="SUPFAM" id="SSF48208">
    <property type="entry name" value="Six-hairpin glycosidases"/>
    <property type="match status" value="1"/>
</dbReference>
<keyword evidence="2" id="KW-1185">Reference proteome</keyword>
<accession>A0A6N9YH12</accession>
<proteinExistence type="predicted"/>
<dbReference type="RefSeq" id="WP_163815713.1">
    <property type="nucleotide sequence ID" value="NZ_JAAGOB010000001.1"/>
</dbReference>